<reference evidence="3" key="3">
    <citation type="journal article" date="2017" name="Nature">
        <title>Genome sequence of the progenitor of the wheat D genome Aegilops tauschii.</title>
        <authorList>
            <person name="Luo M.C."/>
            <person name="Gu Y.Q."/>
            <person name="Puiu D."/>
            <person name="Wang H."/>
            <person name="Twardziok S.O."/>
            <person name="Deal K.R."/>
            <person name="Huo N."/>
            <person name="Zhu T."/>
            <person name="Wang L."/>
            <person name="Wang Y."/>
            <person name="McGuire P.E."/>
            <person name="Liu S."/>
            <person name="Long H."/>
            <person name="Ramasamy R.K."/>
            <person name="Rodriguez J.C."/>
            <person name="Van S.L."/>
            <person name="Yuan L."/>
            <person name="Wang Z."/>
            <person name="Xia Z."/>
            <person name="Xiao L."/>
            <person name="Anderson O.D."/>
            <person name="Ouyang S."/>
            <person name="Liang Y."/>
            <person name="Zimin A.V."/>
            <person name="Pertea G."/>
            <person name="Qi P."/>
            <person name="Bennetzen J.L."/>
            <person name="Dai X."/>
            <person name="Dawson M.W."/>
            <person name="Muller H.G."/>
            <person name="Kugler K."/>
            <person name="Rivarola-Duarte L."/>
            <person name="Spannagl M."/>
            <person name="Mayer K.F.X."/>
            <person name="Lu F.H."/>
            <person name="Bevan M.W."/>
            <person name="Leroy P."/>
            <person name="Li P."/>
            <person name="You F.M."/>
            <person name="Sun Q."/>
            <person name="Liu Z."/>
            <person name="Lyons E."/>
            <person name="Wicker T."/>
            <person name="Salzberg S.L."/>
            <person name="Devos K.M."/>
            <person name="Dvorak J."/>
        </authorList>
    </citation>
    <scope>NUCLEOTIDE SEQUENCE [LARGE SCALE GENOMIC DNA]</scope>
    <source>
        <strain evidence="3">cv. AL8/78</strain>
    </source>
</reference>
<dbReference type="Gramene" id="AET2Gv21004300.2">
    <property type="protein sequence ID" value="AET2Gv21004300.2"/>
    <property type="gene ID" value="AET2Gv21004300"/>
</dbReference>
<name>A0A453CXJ8_AEGTS</name>
<keyword evidence="2" id="KW-0812">Transmembrane</keyword>
<reference evidence="4" key="2">
    <citation type="journal article" date="2017" name="Nat. Plants">
        <title>The Aegilops tauschii genome reveals multiple impacts of transposons.</title>
        <authorList>
            <person name="Zhao G."/>
            <person name="Zou C."/>
            <person name="Li K."/>
            <person name="Wang K."/>
            <person name="Li T."/>
            <person name="Gao L."/>
            <person name="Zhang X."/>
            <person name="Wang H."/>
            <person name="Yang Z."/>
            <person name="Liu X."/>
            <person name="Jiang W."/>
            <person name="Mao L."/>
            <person name="Kong X."/>
            <person name="Jiao Y."/>
            <person name="Jia J."/>
        </authorList>
    </citation>
    <scope>NUCLEOTIDE SEQUENCE [LARGE SCALE GENOMIC DNA]</scope>
    <source>
        <strain evidence="4">cv. AL8/78</strain>
    </source>
</reference>
<dbReference type="Proteomes" id="UP000015105">
    <property type="component" value="Chromosome 2D"/>
</dbReference>
<evidence type="ECO:0000256" key="2">
    <source>
        <dbReference type="SAM" id="Phobius"/>
    </source>
</evidence>
<feature type="compositionally biased region" description="Basic and acidic residues" evidence="1">
    <location>
        <begin position="230"/>
        <end position="239"/>
    </location>
</feature>
<evidence type="ECO:0000256" key="1">
    <source>
        <dbReference type="SAM" id="MobiDB-lite"/>
    </source>
</evidence>
<reference evidence="4" key="1">
    <citation type="journal article" date="2014" name="Science">
        <title>Ancient hybridizations among the ancestral genomes of bread wheat.</title>
        <authorList>
            <consortium name="International Wheat Genome Sequencing Consortium,"/>
            <person name="Marcussen T."/>
            <person name="Sandve S.R."/>
            <person name="Heier L."/>
            <person name="Spannagl M."/>
            <person name="Pfeifer M."/>
            <person name="Jakobsen K.S."/>
            <person name="Wulff B.B."/>
            <person name="Steuernagel B."/>
            <person name="Mayer K.F."/>
            <person name="Olsen O.A."/>
        </authorList>
    </citation>
    <scope>NUCLEOTIDE SEQUENCE [LARGE SCALE GENOMIC DNA]</scope>
    <source>
        <strain evidence="4">cv. AL8/78</strain>
    </source>
</reference>
<keyword evidence="2" id="KW-0472">Membrane</keyword>
<feature type="region of interest" description="Disordered" evidence="1">
    <location>
        <begin position="262"/>
        <end position="281"/>
    </location>
</feature>
<protein>
    <submittedName>
        <fullName evidence="3">Uncharacterized protein</fullName>
    </submittedName>
</protein>
<keyword evidence="2" id="KW-1133">Transmembrane helix</keyword>
<proteinExistence type="predicted"/>
<dbReference type="AlphaFoldDB" id="A0A453CXJ8"/>
<feature type="region of interest" description="Disordered" evidence="1">
    <location>
        <begin position="40"/>
        <end position="72"/>
    </location>
</feature>
<evidence type="ECO:0000313" key="4">
    <source>
        <dbReference type="Proteomes" id="UP000015105"/>
    </source>
</evidence>
<keyword evidence="4" id="KW-1185">Reference proteome</keyword>
<evidence type="ECO:0000313" key="3">
    <source>
        <dbReference type="EnsemblPlants" id="AET2Gv21004300.2"/>
    </source>
</evidence>
<reference evidence="3" key="5">
    <citation type="journal article" date="2021" name="G3 (Bethesda)">
        <title>Aegilops tauschii genome assembly Aet v5.0 features greater sequence contiguity and improved annotation.</title>
        <authorList>
            <person name="Wang L."/>
            <person name="Zhu T."/>
            <person name="Rodriguez J.C."/>
            <person name="Deal K.R."/>
            <person name="Dubcovsky J."/>
            <person name="McGuire P.E."/>
            <person name="Lux T."/>
            <person name="Spannagl M."/>
            <person name="Mayer K.F.X."/>
            <person name="Baldrich P."/>
            <person name="Meyers B.C."/>
            <person name="Huo N."/>
            <person name="Gu Y.Q."/>
            <person name="Zhou H."/>
            <person name="Devos K.M."/>
            <person name="Bennetzen J.L."/>
            <person name="Unver T."/>
            <person name="Budak H."/>
            <person name="Gulick P.J."/>
            <person name="Galiba G."/>
            <person name="Kalapos B."/>
            <person name="Nelson D.R."/>
            <person name="Li P."/>
            <person name="You F.M."/>
            <person name="Luo M.C."/>
            <person name="Dvorak J."/>
        </authorList>
    </citation>
    <scope>NUCLEOTIDE SEQUENCE [LARGE SCALE GENOMIC DNA]</scope>
    <source>
        <strain evidence="3">cv. AL8/78</strain>
    </source>
</reference>
<dbReference type="STRING" id="200361.A0A453CXJ8"/>
<accession>A0A453CXJ8</accession>
<organism evidence="3 4">
    <name type="scientific">Aegilops tauschii subsp. strangulata</name>
    <name type="common">Goatgrass</name>
    <dbReference type="NCBI Taxonomy" id="200361"/>
    <lineage>
        <taxon>Eukaryota</taxon>
        <taxon>Viridiplantae</taxon>
        <taxon>Streptophyta</taxon>
        <taxon>Embryophyta</taxon>
        <taxon>Tracheophyta</taxon>
        <taxon>Spermatophyta</taxon>
        <taxon>Magnoliopsida</taxon>
        <taxon>Liliopsida</taxon>
        <taxon>Poales</taxon>
        <taxon>Poaceae</taxon>
        <taxon>BOP clade</taxon>
        <taxon>Pooideae</taxon>
        <taxon>Triticodae</taxon>
        <taxon>Triticeae</taxon>
        <taxon>Triticinae</taxon>
        <taxon>Aegilops</taxon>
    </lineage>
</organism>
<feature type="compositionally biased region" description="Basic and acidic residues" evidence="1">
    <location>
        <begin position="266"/>
        <end position="281"/>
    </location>
</feature>
<dbReference type="PANTHER" id="PTHR36804:SF1">
    <property type="entry name" value="OS04G0585600 PROTEIN"/>
    <property type="match status" value="1"/>
</dbReference>
<dbReference type="PANTHER" id="PTHR36804">
    <property type="entry name" value="OSJNBA0013K16.11 PROTEIN"/>
    <property type="match status" value="1"/>
</dbReference>
<dbReference type="EnsemblPlants" id="AET2Gv21004300.2">
    <property type="protein sequence ID" value="AET2Gv21004300.2"/>
    <property type="gene ID" value="AET2Gv21004300"/>
</dbReference>
<feature type="region of interest" description="Disordered" evidence="1">
    <location>
        <begin position="230"/>
        <end position="257"/>
    </location>
</feature>
<feature type="transmembrane region" description="Helical" evidence="2">
    <location>
        <begin position="90"/>
        <end position="109"/>
    </location>
</feature>
<reference evidence="3" key="4">
    <citation type="submission" date="2019-03" db="UniProtKB">
        <authorList>
            <consortium name="EnsemblPlants"/>
        </authorList>
    </citation>
    <scope>IDENTIFICATION</scope>
</reference>
<sequence length="281" mass="31480">ELKAERLCLYYQPRQPSNPLLGHLLFSPLRHPMLAAATTASLPPPLRRSPRATSLGAPHGCEAGARSLHPRPRSRRTLACRAELQQDAPFVAAIGACVLASLVLPPARVRGEAAEEDDDGEFGATDTRMGVMAIISFLPYFNWLSWVFAWLDSGSKLYLVYAAVYLAPYLRTNLSLSPDESWLPIASIFICILHVQLEAGIRNGDIEGFMFFQKAQNLLFPNAMKEKDGHRANKRESLRTGHRGNSRIPSAHESREKLRNSAIFKKRLDEPDEKQKKSDWH</sequence>
<feature type="transmembrane region" description="Helical" evidence="2">
    <location>
        <begin position="129"/>
        <end position="151"/>
    </location>
</feature>